<evidence type="ECO:0000259" key="4">
    <source>
        <dbReference type="SMART" id="SM00738"/>
    </source>
</evidence>
<dbReference type="GO" id="GO:0006354">
    <property type="term" value="P:DNA-templated transcription elongation"/>
    <property type="evidence" value="ECO:0007669"/>
    <property type="project" value="InterPro"/>
</dbReference>
<evidence type="ECO:0000256" key="1">
    <source>
        <dbReference type="ARBA" id="ARBA00022814"/>
    </source>
</evidence>
<dbReference type="InterPro" id="IPR036735">
    <property type="entry name" value="NGN_dom_sf"/>
</dbReference>
<dbReference type="SMART" id="SM00738">
    <property type="entry name" value="NGN"/>
    <property type="match status" value="1"/>
</dbReference>
<protein>
    <recommendedName>
        <fullName evidence="4">NusG-like N-terminal domain-containing protein</fullName>
    </recommendedName>
</protein>
<feature type="domain" description="NusG-like N-terminal" evidence="4">
    <location>
        <begin position="25"/>
        <end position="122"/>
    </location>
</feature>
<keyword evidence="2" id="KW-0805">Transcription regulation</keyword>
<reference evidence="5" key="1">
    <citation type="journal article" date="2014" name="Front. Microbiol.">
        <title>High frequency of phylogenetically diverse reductive dehalogenase-homologous genes in deep subseafloor sedimentary metagenomes.</title>
        <authorList>
            <person name="Kawai M."/>
            <person name="Futagami T."/>
            <person name="Toyoda A."/>
            <person name="Takaki Y."/>
            <person name="Nishi S."/>
            <person name="Hori S."/>
            <person name="Arai W."/>
            <person name="Tsubouchi T."/>
            <person name="Morono Y."/>
            <person name="Uchiyama I."/>
            <person name="Ito T."/>
            <person name="Fujiyama A."/>
            <person name="Inagaki F."/>
            <person name="Takami H."/>
        </authorList>
    </citation>
    <scope>NUCLEOTIDE SEQUENCE</scope>
    <source>
        <strain evidence="5">Expedition CK06-06</strain>
    </source>
</reference>
<gene>
    <name evidence="5" type="ORF">S01H1_70526</name>
</gene>
<dbReference type="GO" id="GO:0005829">
    <property type="term" value="C:cytosol"/>
    <property type="evidence" value="ECO:0007669"/>
    <property type="project" value="TreeGrafter"/>
</dbReference>
<dbReference type="InterPro" id="IPR006645">
    <property type="entry name" value="NGN-like_dom"/>
</dbReference>
<dbReference type="Pfam" id="PF02357">
    <property type="entry name" value="NusG"/>
    <property type="match status" value="1"/>
</dbReference>
<feature type="non-terminal residue" evidence="5">
    <location>
        <position position="160"/>
    </location>
</feature>
<accession>X0XC35</accession>
<dbReference type="PANTHER" id="PTHR30265">
    <property type="entry name" value="RHO-INTERACTING TRANSCRIPTION TERMINATION FACTOR NUSG"/>
    <property type="match status" value="1"/>
</dbReference>
<name>X0XC35_9ZZZZ</name>
<evidence type="ECO:0000256" key="3">
    <source>
        <dbReference type="ARBA" id="ARBA00023163"/>
    </source>
</evidence>
<proteinExistence type="predicted"/>
<sequence>MNAEGSRVSKVHEKSRSSSDSDLLRWHVVQAKHREEQRAEHFLKEKGFHTYLPLMEVAKIRGSKHSITEKPLFPGYLFCLFDCDSESLAHVRWTRGVAKILPESASPFPINDEVIAEIRRLEQKDGIIRRKSLRTGDRVRLTRGPMKDIVGIFDHWASDQ</sequence>
<dbReference type="SUPFAM" id="SSF82679">
    <property type="entry name" value="N-utilization substance G protein NusG, N-terminal domain"/>
    <property type="match status" value="1"/>
</dbReference>
<organism evidence="5">
    <name type="scientific">marine sediment metagenome</name>
    <dbReference type="NCBI Taxonomy" id="412755"/>
    <lineage>
        <taxon>unclassified sequences</taxon>
        <taxon>metagenomes</taxon>
        <taxon>ecological metagenomes</taxon>
    </lineage>
</organism>
<dbReference type="PANTHER" id="PTHR30265:SF7">
    <property type="entry name" value="TRANSCRIPTION ANTITERMINATION PROTEIN RFAH"/>
    <property type="match status" value="1"/>
</dbReference>
<dbReference type="GO" id="GO:0031564">
    <property type="term" value="P:transcription antitermination"/>
    <property type="evidence" value="ECO:0007669"/>
    <property type="project" value="UniProtKB-KW"/>
</dbReference>
<comment type="caution">
    <text evidence="5">The sequence shown here is derived from an EMBL/GenBank/DDBJ whole genome shotgun (WGS) entry which is preliminary data.</text>
</comment>
<keyword evidence="3" id="KW-0804">Transcription</keyword>
<dbReference type="AlphaFoldDB" id="X0XC35"/>
<dbReference type="InterPro" id="IPR043425">
    <property type="entry name" value="NusG-like"/>
</dbReference>
<dbReference type="Gene3D" id="3.30.70.940">
    <property type="entry name" value="NusG, N-terminal domain"/>
    <property type="match status" value="1"/>
</dbReference>
<evidence type="ECO:0000313" key="5">
    <source>
        <dbReference type="EMBL" id="GAG34238.1"/>
    </source>
</evidence>
<evidence type="ECO:0000256" key="2">
    <source>
        <dbReference type="ARBA" id="ARBA00023015"/>
    </source>
</evidence>
<dbReference type="EMBL" id="BARS01046906">
    <property type="protein sequence ID" value="GAG34238.1"/>
    <property type="molecule type" value="Genomic_DNA"/>
</dbReference>
<keyword evidence="1" id="KW-0889">Transcription antitermination</keyword>